<name>A0A9D4GES8_DREPO</name>
<dbReference type="EMBL" id="JAIWYP010000006">
    <property type="protein sequence ID" value="KAH3814259.1"/>
    <property type="molecule type" value="Genomic_DNA"/>
</dbReference>
<accession>A0A9D4GES8</accession>
<reference evidence="1" key="1">
    <citation type="journal article" date="2019" name="bioRxiv">
        <title>The Genome of the Zebra Mussel, Dreissena polymorpha: A Resource for Invasive Species Research.</title>
        <authorList>
            <person name="McCartney M.A."/>
            <person name="Auch B."/>
            <person name="Kono T."/>
            <person name="Mallez S."/>
            <person name="Zhang Y."/>
            <person name="Obille A."/>
            <person name="Becker A."/>
            <person name="Abrahante J.E."/>
            <person name="Garbe J."/>
            <person name="Badalamenti J.P."/>
            <person name="Herman A."/>
            <person name="Mangelson H."/>
            <person name="Liachko I."/>
            <person name="Sullivan S."/>
            <person name="Sone E.D."/>
            <person name="Koren S."/>
            <person name="Silverstein K.A.T."/>
            <person name="Beckman K.B."/>
            <person name="Gohl D.M."/>
        </authorList>
    </citation>
    <scope>NUCLEOTIDE SEQUENCE</scope>
    <source>
        <strain evidence="1">Duluth1</strain>
        <tissue evidence="1">Whole animal</tissue>
    </source>
</reference>
<evidence type="ECO:0000313" key="1">
    <source>
        <dbReference type="EMBL" id="KAH3814259.1"/>
    </source>
</evidence>
<keyword evidence="2" id="KW-1185">Reference proteome</keyword>
<dbReference type="Gene3D" id="2.120.10.30">
    <property type="entry name" value="TolB, C-terminal domain"/>
    <property type="match status" value="1"/>
</dbReference>
<dbReference type="InterPro" id="IPR011042">
    <property type="entry name" value="6-blade_b-propeller_TolB-like"/>
</dbReference>
<sequence>MLLCFAVYRCAVSPTGDRLYITNYQQDKLLTLARDGTLLATYSDPALEGPHGLHVTPAGQVLVCGWPHTVLQVGWEGESKLANLATEEDGVWYPVSVCYSSTTSSIIVGQRWNDNILVFRVE</sequence>
<comment type="caution">
    <text evidence="1">The sequence shown here is derived from an EMBL/GenBank/DDBJ whole genome shotgun (WGS) entry which is preliminary data.</text>
</comment>
<evidence type="ECO:0000313" key="2">
    <source>
        <dbReference type="Proteomes" id="UP000828390"/>
    </source>
</evidence>
<reference evidence="1" key="2">
    <citation type="submission" date="2020-11" db="EMBL/GenBank/DDBJ databases">
        <authorList>
            <person name="McCartney M.A."/>
            <person name="Auch B."/>
            <person name="Kono T."/>
            <person name="Mallez S."/>
            <person name="Becker A."/>
            <person name="Gohl D.M."/>
            <person name="Silverstein K.A.T."/>
            <person name="Koren S."/>
            <person name="Bechman K.B."/>
            <person name="Herman A."/>
            <person name="Abrahante J.E."/>
            <person name="Garbe J."/>
        </authorList>
    </citation>
    <scope>NUCLEOTIDE SEQUENCE</scope>
    <source>
        <strain evidence="1">Duluth1</strain>
        <tissue evidence="1">Whole animal</tissue>
    </source>
</reference>
<gene>
    <name evidence="1" type="ORF">DPMN_142753</name>
</gene>
<protein>
    <submittedName>
        <fullName evidence="1">Uncharacterized protein</fullName>
    </submittedName>
</protein>
<organism evidence="1 2">
    <name type="scientific">Dreissena polymorpha</name>
    <name type="common">Zebra mussel</name>
    <name type="synonym">Mytilus polymorpha</name>
    <dbReference type="NCBI Taxonomy" id="45954"/>
    <lineage>
        <taxon>Eukaryota</taxon>
        <taxon>Metazoa</taxon>
        <taxon>Spiralia</taxon>
        <taxon>Lophotrochozoa</taxon>
        <taxon>Mollusca</taxon>
        <taxon>Bivalvia</taxon>
        <taxon>Autobranchia</taxon>
        <taxon>Heteroconchia</taxon>
        <taxon>Euheterodonta</taxon>
        <taxon>Imparidentia</taxon>
        <taxon>Neoheterodontei</taxon>
        <taxon>Myida</taxon>
        <taxon>Dreissenoidea</taxon>
        <taxon>Dreissenidae</taxon>
        <taxon>Dreissena</taxon>
    </lineage>
</organism>
<dbReference type="Proteomes" id="UP000828390">
    <property type="component" value="Unassembled WGS sequence"/>
</dbReference>
<dbReference type="SUPFAM" id="SSF75011">
    <property type="entry name" value="3-carboxy-cis,cis-mucoante lactonizing enzyme"/>
    <property type="match status" value="1"/>
</dbReference>
<dbReference type="AlphaFoldDB" id="A0A9D4GES8"/>
<proteinExistence type="predicted"/>